<dbReference type="Pfam" id="PF09924">
    <property type="entry name" value="LPG_synthase_C"/>
    <property type="match status" value="1"/>
</dbReference>
<evidence type="ECO:0000313" key="7">
    <source>
        <dbReference type="EMBL" id="AKU96680.1"/>
    </source>
</evidence>
<dbReference type="STRING" id="1391654.AKJ09_03344"/>
<name>A0A0K1PT08_9BACT</name>
<keyword evidence="8" id="KW-1185">Reference proteome</keyword>
<dbReference type="GO" id="GO:0055091">
    <property type="term" value="P:phospholipid homeostasis"/>
    <property type="evidence" value="ECO:0007669"/>
    <property type="project" value="TreeGrafter"/>
</dbReference>
<evidence type="ECO:0000256" key="2">
    <source>
        <dbReference type="ARBA" id="ARBA00022475"/>
    </source>
</evidence>
<keyword evidence="5" id="KW-0472">Membrane</keyword>
<accession>A0A0K1PT08</accession>
<evidence type="ECO:0000256" key="5">
    <source>
        <dbReference type="ARBA" id="ARBA00023136"/>
    </source>
</evidence>
<dbReference type="PANTHER" id="PTHR34697">
    <property type="entry name" value="PHOSPHATIDYLGLYCEROL LYSYLTRANSFERASE"/>
    <property type="match status" value="1"/>
</dbReference>
<evidence type="ECO:0000256" key="3">
    <source>
        <dbReference type="ARBA" id="ARBA00022692"/>
    </source>
</evidence>
<gene>
    <name evidence="7" type="ORF">AKJ09_03344</name>
</gene>
<dbReference type="GO" id="GO:0005886">
    <property type="term" value="C:plasma membrane"/>
    <property type="evidence" value="ECO:0007669"/>
    <property type="project" value="UniProtKB-SubCell"/>
</dbReference>
<dbReference type="GO" id="GO:0016755">
    <property type="term" value="F:aminoacyltransferase activity"/>
    <property type="evidence" value="ECO:0007669"/>
    <property type="project" value="TreeGrafter"/>
</dbReference>
<dbReference type="InterPro" id="IPR051211">
    <property type="entry name" value="PG_lysyltransferase"/>
</dbReference>
<evidence type="ECO:0000259" key="6">
    <source>
        <dbReference type="Pfam" id="PF09924"/>
    </source>
</evidence>
<evidence type="ECO:0000313" key="8">
    <source>
        <dbReference type="Proteomes" id="UP000064967"/>
    </source>
</evidence>
<dbReference type="AlphaFoldDB" id="A0A0K1PT08"/>
<protein>
    <recommendedName>
        <fullName evidence="6">Phosphatidylglycerol lysyltransferase C-terminal domain-containing protein</fullName>
    </recommendedName>
</protein>
<dbReference type="Proteomes" id="UP000064967">
    <property type="component" value="Chromosome"/>
</dbReference>
<dbReference type="InterPro" id="IPR024320">
    <property type="entry name" value="LPG_synthase_C"/>
</dbReference>
<keyword evidence="2" id="KW-1003">Cell membrane</keyword>
<organism evidence="7 8">
    <name type="scientific">Labilithrix luteola</name>
    <dbReference type="NCBI Taxonomy" id="1391654"/>
    <lineage>
        <taxon>Bacteria</taxon>
        <taxon>Pseudomonadati</taxon>
        <taxon>Myxococcota</taxon>
        <taxon>Polyangia</taxon>
        <taxon>Polyangiales</taxon>
        <taxon>Labilitrichaceae</taxon>
        <taxon>Labilithrix</taxon>
    </lineage>
</organism>
<dbReference type="PANTHER" id="PTHR34697:SF2">
    <property type="entry name" value="PHOSPHATIDYLGLYCEROL LYSYLTRANSFERASE"/>
    <property type="match status" value="1"/>
</dbReference>
<reference evidence="7 8" key="1">
    <citation type="submission" date="2015-08" db="EMBL/GenBank/DDBJ databases">
        <authorList>
            <person name="Babu N.S."/>
            <person name="Beckwith C.J."/>
            <person name="Beseler K.G."/>
            <person name="Brison A."/>
            <person name="Carone J.V."/>
            <person name="Caskin T.P."/>
            <person name="Diamond M."/>
            <person name="Durham M.E."/>
            <person name="Foxe J.M."/>
            <person name="Go M."/>
            <person name="Henderson B.A."/>
            <person name="Jones I.B."/>
            <person name="McGettigan J.A."/>
            <person name="Micheletti S.J."/>
            <person name="Nasrallah M.E."/>
            <person name="Ortiz D."/>
            <person name="Piller C.R."/>
            <person name="Privatt S.R."/>
            <person name="Schneider S.L."/>
            <person name="Sharp S."/>
            <person name="Smith T.C."/>
            <person name="Stanton J.D."/>
            <person name="Ullery H.E."/>
            <person name="Wilson R.J."/>
            <person name="Serrano M.G."/>
            <person name="Buck G."/>
            <person name="Lee V."/>
            <person name="Wang Y."/>
            <person name="Carvalho R."/>
            <person name="Voegtly L."/>
            <person name="Shi R."/>
            <person name="Duckworth R."/>
            <person name="Johnson A."/>
            <person name="Loviza R."/>
            <person name="Walstead R."/>
            <person name="Shah Z."/>
            <person name="Kiflezghi M."/>
            <person name="Wade K."/>
            <person name="Ball S.L."/>
            <person name="Bradley K.W."/>
            <person name="Asai D.J."/>
            <person name="Bowman C.A."/>
            <person name="Russell D.A."/>
            <person name="Pope W.H."/>
            <person name="Jacobs-Sera D."/>
            <person name="Hendrix R.W."/>
            <person name="Hatfull G.F."/>
        </authorList>
    </citation>
    <scope>NUCLEOTIDE SEQUENCE [LARGE SCALE GENOMIC DNA]</scope>
    <source>
        <strain evidence="7 8">DSM 27648</strain>
    </source>
</reference>
<feature type="domain" description="Phosphatidylglycerol lysyltransferase C-terminal" evidence="6">
    <location>
        <begin position="2"/>
        <end position="212"/>
    </location>
</feature>
<keyword evidence="3" id="KW-0812">Transmembrane</keyword>
<dbReference type="EMBL" id="CP012333">
    <property type="protein sequence ID" value="AKU96680.1"/>
    <property type="molecule type" value="Genomic_DNA"/>
</dbReference>
<sequence>MEDLGYGAVWMGAEQELALPSFHLRGKQGAKLRLAINHARTMHCHARELFPLSSPADAQAIAAVEAAWKAPRKALQTDSFLRTAPLEYAELRRYFGVETHGPDQDASLQTLVVCSPVSRRAAYLQDFLRRPEAPRGAMEMAAVAAFEGLRRDGVSSATMGIVPFFGPSHAESIGFTGRLAQQCIRRFVYRFEGLQQFRAKFTASRVEPVYALHYPRSVSLLAIWDLVTSLAPRANQAKRTKPAGQGVTEPA</sequence>
<evidence type="ECO:0000256" key="4">
    <source>
        <dbReference type="ARBA" id="ARBA00022989"/>
    </source>
</evidence>
<evidence type="ECO:0000256" key="1">
    <source>
        <dbReference type="ARBA" id="ARBA00004651"/>
    </source>
</evidence>
<comment type="subcellular location">
    <subcellularLocation>
        <location evidence="1">Cell membrane</location>
        <topology evidence="1">Multi-pass membrane protein</topology>
    </subcellularLocation>
</comment>
<keyword evidence="4" id="KW-1133">Transmembrane helix</keyword>
<proteinExistence type="predicted"/>
<dbReference type="KEGG" id="llu:AKJ09_03344"/>